<dbReference type="EMBL" id="CAMAPF010000116">
    <property type="protein sequence ID" value="CAH9102511.1"/>
    <property type="molecule type" value="Genomic_DNA"/>
</dbReference>
<keyword evidence="4" id="KW-1185">Reference proteome</keyword>
<comment type="caution">
    <text evidence="3">The sequence shown here is derived from an EMBL/GenBank/DDBJ whole genome shotgun (WGS) entry which is preliminary data.</text>
</comment>
<keyword evidence="2" id="KW-1133">Transmembrane helix</keyword>
<accession>A0AAV0DIK3</accession>
<reference evidence="3" key="1">
    <citation type="submission" date="2022-07" db="EMBL/GenBank/DDBJ databases">
        <authorList>
            <person name="Macas J."/>
            <person name="Novak P."/>
            <person name="Neumann P."/>
        </authorList>
    </citation>
    <scope>NUCLEOTIDE SEQUENCE</scope>
</reference>
<sequence length="195" mass="22253">MVIISGVEYERIIVGRSLRYNPGDFSITLSNLIGYKGEEIQFEWSNHNVTIIGWAQRNRTWFEACIHLPHNIITMGVIETKFDDERGILYIKLSKHAIDKIDPATTVSVQELLDRQTPSSSGGGRKDSSQNNHTKGGGATKKRIKEAELTWQEDDERSSSWRVFENLKMGLKIILVVIVTLGLFRLIEIQKRINQ</sequence>
<organism evidence="3 4">
    <name type="scientific">Cuscuta epithymum</name>
    <dbReference type="NCBI Taxonomy" id="186058"/>
    <lineage>
        <taxon>Eukaryota</taxon>
        <taxon>Viridiplantae</taxon>
        <taxon>Streptophyta</taxon>
        <taxon>Embryophyta</taxon>
        <taxon>Tracheophyta</taxon>
        <taxon>Spermatophyta</taxon>
        <taxon>Magnoliopsida</taxon>
        <taxon>eudicotyledons</taxon>
        <taxon>Gunneridae</taxon>
        <taxon>Pentapetalae</taxon>
        <taxon>asterids</taxon>
        <taxon>lamiids</taxon>
        <taxon>Solanales</taxon>
        <taxon>Convolvulaceae</taxon>
        <taxon>Cuscuteae</taxon>
        <taxon>Cuscuta</taxon>
        <taxon>Cuscuta subgen. Cuscuta</taxon>
    </lineage>
</organism>
<feature type="region of interest" description="Disordered" evidence="1">
    <location>
        <begin position="115"/>
        <end position="145"/>
    </location>
</feature>
<feature type="transmembrane region" description="Helical" evidence="2">
    <location>
        <begin position="169"/>
        <end position="187"/>
    </location>
</feature>
<gene>
    <name evidence="3" type="ORF">CEPIT_LOCUS16037</name>
</gene>
<proteinExistence type="predicted"/>
<dbReference type="AlphaFoldDB" id="A0AAV0DIK3"/>
<evidence type="ECO:0000313" key="4">
    <source>
        <dbReference type="Proteomes" id="UP001152523"/>
    </source>
</evidence>
<keyword evidence="2" id="KW-0472">Membrane</keyword>
<evidence type="ECO:0000313" key="3">
    <source>
        <dbReference type="EMBL" id="CAH9102511.1"/>
    </source>
</evidence>
<name>A0AAV0DIK3_9ASTE</name>
<dbReference type="Proteomes" id="UP001152523">
    <property type="component" value="Unassembled WGS sequence"/>
</dbReference>
<keyword evidence="2" id="KW-0812">Transmembrane</keyword>
<protein>
    <recommendedName>
        <fullName evidence="5">SHSP domain-containing protein</fullName>
    </recommendedName>
</protein>
<evidence type="ECO:0000256" key="1">
    <source>
        <dbReference type="SAM" id="MobiDB-lite"/>
    </source>
</evidence>
<evidence type="ECO:0008006" key="5">
    <source>
        <dbReference type="Google" id="ProtNLM"/>
    </source>
</evidence>
<evidence type="ECO:0000256" key="2">
    <source>
        <dbReference type="SAM" id="Phobius"/>
    </source>
</evidence>